<accession>E1WXL7</accession>
<dbReference type="eggNOG" id="COG0515">
    <property type="taxonomic scope" value="Bacteria"/>
</dbReference>
<evidence type="ECO:0000256" key="3">
    <source>
        <dbReference type="ARBA" id="ARBA00022741"/>
    </source>
</evidence>
<dbReference type="Gene3D" id="1.10.510.10">
    <property type="entry name" value="Transferase(Phosphotransferase) domain 1"/>
    <property type="match status" value="1"/>
</dbReference>
<dbReference type="PROSITE" id="PS50011">
    <property type="entry name" value="PROTEIN_KINASE_DOM"/>
    <property type="match status" value="1"/>
</dbReference>
<dbReference type="InterPro" id="IPR008266">
    <property type="entry name" value="Tyr_kinase_AS"/>
</dbReference>
<evidence type="ECO:0000256" key="1">
    <source>
        <dbReference type="ARBA" id="ARBA00012513"/>
    </source>
</evidence>
<dbReference type="InterPro" id="IPR000719">
    <property type="entry name" value="Prot_kinase_dom"/>
</dbReference>
<dbReference type="PROSITE" id="PS00109">
    <property type="entry name" value="PROTEIN_KINASE_TYR"/>
    <property type="match status" value="1"/>
</dbReference>
<name>E1WXL7_HALMS</name>
<feature type="compositionally biased region" description="Basic residues" evidence="6">
    <location>
        <begin position="377"/>
        <end position="386"/>
    </location>
</feature>
<feature type="region of interest" description="Disordered" evidence="6">
    <location>
        <begin position="332"/>
        <end position="391"/>
    </location>
</feature>
<feature type="compositionally biased region" description="Low complexity" evidence="6">
    <location>
        <begin position="340"/>
        <end position="355"/>
    </location>
</feature>
<evidence type="ECO:0000256" key="6">
    <source>
        <dbReference type="SAM" id="MobiDB-lite"/>
    </source>
</evidence>
<evidence type="ECO:0000256" key="2">
    <source>
        <dbReference type="ARBA" id="ARBA00022679"/>
    </source>
</evidence>
<dbReference type="PANTHER" id="PTHR43671">
    <property type="entry name" value="SERINE/THREONINE-PROTEIN KINASE NEK"/>
    <property type="match status" value="1"/>
</dbReference>
<dbReference type="EC" id="2.7.11.1" evidence="1"/>
<proteinExistence type="predicted"/>
<dbReference type="CDD" id="cd14014">
    <property type="entry name" value="STKc_PknB_like"/>
    <property type="match status" value="1"/>
</dbReference>
<dbReference type="PATRIC" id="fig|862908.3.peg.2635"/>
<evidence type="ECO:0000313" key="8">
    <source>
        <dbReference type="EMBL" id="CBW27535.1"/>
    </source>
</evidence>
<protein>
    <recommendedName>
        <fullName evidence="1">non-specific serine/threonine protein kinase</fullName>
        <ecNumber evidence="1">2.7.11.1</ecNumber>
    </recommendedName>
</protein>
<dbReference type="PANTHER" id="PTHR43671:SF13">
    <property type="entry name" value="SERINE_THREONINE-PROTEIN KINASE NEK2"/>
    <property type="match status" value="1"/>
</dbReference>
<gene>
    <name evidence="8" type="ordered locus">BMS_2759</name>
</gene>
<dbReference type="HOGENOM" id="CLU_405319_0_0_7"/>
<dbReference type="STRING" id="862908.BMS_2759"/>
<evidence type="ECO:0000256" key="5">
    <source>
        <dbReference type="ARBA" id="ARBA00022840"/>
    </source>
</evidence>
<dbReference type="EMBL" id="FQ312005">
    <property type="protein sequence ID" value="CBW27535.1"/>
    <property type="molecule type" value="Genomic_DNA"/>
</dbReference>
<keyword evidence="3" id="KW-0547">Nucleotide-binding</keyword>
<dbReference type="SUPFAM" id="SSF56112">
    <property type="entry name" value="Protein kinase-like (PK-like)"/>
    <property type="match status" value="1"/>
</dbReference>
<dbReference type="Pfam" id="PF00069">
    <property type="entry name" value="Pkinase"/>
    <property type="match status" value="1"/>
</dbReference>
<reference evidence="9" key="1">
    <citation type="journal article" date="2013" name="ISME J.">
        <title>A small predatory core genome in the divergent marine Bacteriovorax marinus SJ and the terrestrial Bdellovibrio bacteriovorus.</title>
        <authorList>
            <person name="Crossman L.C."/>
            <person name="Chen H."/>
            <person name="Cerdeno-Tarraga A.M."/>
            <person name="Brooks K."/>
            <person name="Quail M.A."/>
            <person name="Pineiro S.A."/>
            <person name="Hobley L."/>
            <person name="Sockett R.E."/>
            <person name="Bentley S.D."/>
            <person name="Parkhill J."/>
            <person name="Williams H.N."/>
            <person name="Stine O.C."/>
        </authorList>
    </citation>
    <scope>NUCLEOTIDE SEQUENCE [LARGE SCALE GENOMIC DNA]</scope>
    <source>
        <strain evidence="9">ATCC BAA-682 / DSM 15412 / SJ</strain>
    </source>
</reference>
<dbReference type="InterPro" id="IPR011009">
    <property type="entry name" value="Kinase-like_dom_sf"/>
</dbReference>
<keyword evidence="5" id="KW-0067">ATP-binding</keyword>
<dbReference type="OrthoDB" id="5287493at2"/>
<dbReference type="InterPro" id="IPR050660">
    <property type="entry name" value="NEK_Ser/Thr_kinase"/>
</dbReference>
<feature type="compositionally biased region" description="Basic and acidic residues" evidence="6">
    <location>
        <begin position="418"/>
        <end position="433"/>
    </location>
</feature>
<dbReference type="Gene3D" id="3.30.200.20">
    <property type="entry name" value="Phosphorylase Kinase, domain 1"/>
    <property type="match status" value="1"/>
</dbReference>
<keyword evidence="2" id="KW-0808">Transferase</keyword>
<dbReference type="Proteomes" id="UP000008963">
    <property type="component" value="Chromosome"/>
</dbReference>
<dbReference type="AlphaFoldDB" id="E1WXL7"/>
<dbReference type="GO" id="GO:0005524">
    <property type="term" value="F:ATP binding"/>
    <property type="evidence" value="ECO:0007669"/>
    <property type="project" value="UniProtKB-KW"/>
</dbReference>
<evidence type="ECO:0000256" key="4">
    <source>
        <dbReference type="ARBA" id="ARBA00022777"/>
    </source>
</evidence>
<evidence type="ECO:0000313" key="9">
    <source>
        <dbReference type="Proteomes" id="UP000008963"/>
    </source>
</evidence>
<evidence type="ECO:0000259" key="7">
    <source>
        <dbReference type="PROSITE" id="PS50011"/>
    </source>
</evidence>
<dbReference type="KEGG" id="bmx:BMS_2759"/>
<dbReference type="RefSeq" id="WP_014245309.1">
    <property type="nucleotide sequence ID" value="NC_016620.1"/>
</dbReference>
<dbReference type="GO" id="GO:0004674">
    <property type="term" value="F:protein serine/threonine kinase activity"/>
    <property type="evidence" value="ECO:0007669"/>
    <property type="project" value="UniProtKB-EC"/>
</dbReference>
<keyword evidence="9" id="KW-1185">Reference proteome</keyword>
<sequence length="678" mass="76994">MDRERFGRYLILDHLIDGGMAKICRARFLGEQADKVVAIKMVQPQFSKDENFRIMFMDEIKTTFGLLHPNIVQTYDYGMHQDQLFVAMEYCDGRNLKEYLDKLKERKFVFPVEISVYIITQVCQGLHYAHTLTDKLTGKDLQIIHRDISPHNIMLTFDGAIKVIDFGIAKTETNSEATQAGTIKGKLSYLAPEYLEGHELDPRYDEFAVGITLWEMLCSRKLFKASNDLAVLKKIQECKIPAPSTINPNVPKELDEIVMKALHKDRNKRYENLDQLNRALIKFLFSTYPDFNSSDLGFFAKELFKEEIKKDREKLFEYGKIDLKPYLDDLKREQSGGGAAPAESSSGEAAPAAKAPAERKEQVLDFGFEEEEPATKTRTRARRGQTKSKVDIDEKFGHLNDGTQELSIGASKTRTTRRPMEGTKRISKPDLTKTKRTGTKTNVRKVKKKKKESGLLTKVASIAVLGAGLYFGYTNMGMVKELVGLEVHSDTAVHTQTQRVPSSDIESEAVSNVIRESAGEATITLKGFNKHKQHVFVDGKQTKVDFLNSFKVTTGKVHWIRIETSGREHFIKKISPADGDNENIEVTETNYQPYGYLRMSRNCARGSISFNMFGEPREESLPFRGKRGIPFPISTKKSESGEPTAHSIYFKMGKQNIERKIDFELTEDSFVDFCELIL</sequence>
<feature type="region of interest" description="Disordered" evidence="6">
    <location>
        <begin position="412"/>
        <end position="442"/>
    </location>
</feature>
<organism evidence="8 9">
    <name type="scientific">Halobacteriovorax marinus (strain ATCC BAA-682 / DSM 15412 / SJ)</name>
    <name type="common">Bacteriovorax marinus</name>
    <dbReference type="NCBI Taxonomy" id="862908"/>
    <lineage>
        <taxon>Bacteria</taxon>
        <taxon>Pseudomonadati</taxon>
        <taxon>Bdellovibrionota</taxon>
        <taxon>Bacteriovoracia</taxon>
        <taxon>Bacteriovoracales</taxon>
        <taxon>Halobacteriovoraceae</taxon>
        <taxon>Halobacteriovorax</taxon>
    </lineage>
</organism>
<keyword evidence="4 8" id="KW-0418">Kinase</keyword>
<feature type="domain" description="Protein kinase" evidence="7">
    <location>
        <begin position="9"/>
        <end position="284"/>
    </location>
</feature>